<organism evidence="2">
    <name type="scientific">uncultured Gemmatimonadaceae bacterium</name>
    <dbReference type="NCBI Taxonomy" id="246130"/>
    <lineage>
        <taxon>Bacteria</taxon>
        <taxon>Pseudomonadati</taxon>
        <taxon>Gemmatimonadota</taxon>
        <taxon>Gemmatimonadia</taxon>
        <taxon>Gemmatimonadales</taxon>
        <taxon>Gemmatimonadaceae</taxon>
        <taxon>environmental samples</taxon>
    </lineage>
</organism>
<protein>
    <submittedName>
        <fullName evidence="2">Uncharacterized protein</fullName>
    </submittedName>
</protein>
<accession>A0A6J4M466</accession>
<name>A0A6J4M466_9BACT</name>
<gene>
    <name evidence="2" type="ORF">AVDCRST_MAG40-2750</name>
</gene>
<sequence length="28" mass="3386">REARARSTRRWTRRSTGCARTPRRTRSP</sequence>
<proteinExistence type="predicted"/>
<evidence type="ECO:0000256" key="1">
    <source>
        <dbReference type="SAM" id="MobiDB-lite"/>
    </source>
</evidence>
<feature type="non-terminal residue" evidence="2">
    <location>
        <position position="1"/>
    </location>
</feature>
<feature type="non-terminal residue" evidence="2">
    <location>
        <position position="28"/>
    </location>
</feature>
<evidence type="ECO:0000313" key="2">
    <source>
        <dbReference type="EMBL" id="CAA9348452.1"/>
    </source>
</evidence>
<dbReference type="AlphaFoldDB" id="A0A6J4M466"/>
<feature type="compositionally biased region" description="Basic residues" evidence="1">
    <location>
        <begin position="1"/>
        <end position="13"/>
    </location>
</feature>
<dbReference type="EMBL" id="CADCTX010000769">
    <property type="protein sequence ID" value="CAA9348452.1"/>
    <property type="molecule type" value="Genomic_DNA"/>
</dbReference>
<reference evidence="2" key="1">
    <citation type="submission" date="2020-02" db="EMBL/GenBank/DDBJ databases">
        <authorList>
            <person name="Meier V. D."/>
        </authorList>
    </citation>
    <scope>NUCLEOTIDE SEQUENCE</scope>
    <source>
        <strain evidence="2">AVDCRST_MAG40</strain>
    </source>
</reference>
<feature type="region of interest" description="Disordered" evidence="1">
    <location>
        <begin position="1"/>
        <end position="28"/>
    </location>
</feature>